<dbReference type="Pfam" id="PF16170">
    <property type="entry name" value="DUF4873"/>
    <property type="match status" value="1"/>
</dbReference>
<keyword evidence="4" id="KW-1185">Reference proteome</keyword>
<name>A0A1Y0BXL8_9MYCO</name>
<feature type="domain" description="DUF4873" evidence="2">
    <location>
        <begin position="164"/>
        <end position="255"/>
    </location>
</feature>
<dbReference type="KEGG" id="mdx:BTO20_02620"/>
<accession>A0A1Y0BXL8</accession>
<dbReference type="Proteomes" id="UP000195331">
    <property type="component" value="Chromosome"/>
</dbReference>
<sequence>MSPLVDVAVVGSATSDVVRALRADVVLESADSAVFDAAADRWSIGDVAARVLIDTAPQTGSRTGLVDDQTARTRYGAHPYLGLARHGFPNHFTVTDEDAARYVSACLNALRARGCTRIEVKPHVQGQYSRQVDAGIARPRRKARRTPDLAEYEFTSPRDREEDDEEYRGAAVLIAADGTEVAVQVHLLALYQPVDNMVRWSGRIQPSPDLARLHRNVNQPVQIRVDGRPAVPAILVDHDPWGGSHVVGEGLSPYPLPLLAELALLDG</sequence>
<proteinExistence type="predicted"/>
<dbReference type="Gene3D" id="3.50.50.60">
    <property type="entry name" value="FAD/NAD(P)-binding domain"/>
    <property type="match status" value="1"/>
</dbReference>
<dbReference type="InterPro" id="IPR036188">
    <property type="entry name" value="FAD/NAD-bd_sf"/>
</dbReference>
<dbReference type="EMBL" id="CP020809">
    <property type="protein sequence ID" value="ART67626.1"/>
    <property type="molecule type" value="Genomic_DNA"/>
</dbReference>
<gene>
    <name evidence="3" type="ORF">BTO20_02620</name>
</gene>
<dbReference type="AlphaFoldDB" id="A0A1Y0BXL8"/>
<organism evidence="3 4">
    <name type="scientific">Mycobacterium dioxanotrophicus</name>
    <dbReference type="NCBI Taxonomy" id="482462"/>
    <lineage>
        <taxon>Bacteria</taxon>
        <taxon>Bacillati</taxon>
        <taxon>Actinomycetota</taxon>
        <taxon>Actinomycetes</taxon>
        <taxon>Mycobacteriales</taxon>
        <taxon>Mycobacteriaceae</taxon>
        <taxon>Mycobacterium</taxon>
    </lineage>
</organism>
<evidence type="ECO:0000313" key="4">
    <source>
        <dbReference type="Proteomes" id="UP000195331"/>
    </source>
</evidence>
<feature type="region of interest" description="Disordered" evidence="1">
    <location>
        <begin position="135"/>
        <end position="165"/>
    </location>
</feature>
<protein>
    <recommendedName>
        <fullName evidence="2">DUF4873 domain-containing protein</fullName>
    </recommendedName>
</protein>
<evidence type="ECO:0000313" key="3">
    <source>
        <dbReference type="EMBL" id="ART67626.1"/>
    </source>
</evidence>
<evidence type="ECO:0000259" key="2">
    <source>
        <dbReference type="Pfam" id="PF16170"/>
    </source>
</evidence>
<dbReference type="RefSeq" id="WP_087073124.1">
    <property type="nucleotide sequence ID" value="NZ_CP020809.1"/>
</dbReference>
<evidence type="ECO:0000256" key="1">
    <source>
        <dbReference type="SAM" id="MobiDB-lite"/>
    </source>
</evidence>
<dbReference type="InterPro" id="IPR032371">
    <property type="entry name" value="DUF4873"/>
</dbReference>
<reference evidence="3 4" key="1">
    <citation type="submission" date="2017-04" db="EMBL/GenBank/DDBJ databases">
        <title>Whole Genome Sequence of 1,4-Dioxane Degrading Bacterium Mycobacterium dioxanotrophicus PH-06.</title>
        <authorList>
            <person name="He Y."/>
        </authorList>
    </citation>
    <scope>NUCLEOTIDE SEQUENCE [LARGE SCALE GENOMIC DNA]</scope>
    <source>
        <strain evidence="3 4">PH-06</strain>
    </source>
</reference>
<dbReference type="OrthoDB" id="3683556at2"/>